<evidence type="ECO:0000313" key="4">
    <source>
        <dbReference type="EMBL" id="MCD5563702.1"/>
    </source>
</evidence>
<protein>
    <submittedName>
        <fullName evidence="3">Gfo/Idh/MocA family oxidoreductase</fullName>
    </submittedName>
</protein>
<dbReference type="RefSeq" id="WP_016395913.1">
    <property type="nucleotide sequence ID" value="NZ_CP046131.1"/>
</dbReference>
<dbReference type="EMBL" id="JAJNUY010000024">
    <property type="protein sequence ID" value="MCD5563702.1"/>
    <property type="molecule type" value="Genomic_DNA"/>
</dbReference>
<proteinExistence type="predicted"/>
<dbReference type="Gene3D" id="3.30.360.10">
    <property type="entry name" value="Dihydrodipicolinate Reductase, domain 2"/>
    <property type="match status" value="1"/>
</dbReference>
<dbReference type="Pfam" id="PF22725">
    <property type="entry name" value="GFO_IDH_MocA_C3"/>
    <property type="match status" value="1"/>
</dbReference>
<evidence type="ECO:0000313" key="3">
    <source>
        <dbReference type="EMBL" id="AZA16837.1"/>
    </source>
</evidence>
<sequence length="321" mass="35002">MQLGIIGSGKIVRDFLTALPLPGLKLAAIATTKRSAATGQELADQYGISRVYDDYLEMLKDDQVDTVYVATPSSMHYQMCLDSLAAGKNVICEKPFVFTTEEALELKQLADQKGCLITEAITNRYLPAFKSLASDLQLLGPVHVVSLNYTQYSSRYDRFLAGDIAPAFNPRLGGGALLDLNVYNIHLAISLFGAPLDVHYFPNLQKGVDTSGVLVLAYDDKQASLTAAKDSQAFAHNPSLIAGEKGAISFIGSPGDIRSYRLETADGQTAKNFDPDLHRMIPEFTEFIRIFDQKDKTAADQAFAHSLQVIAVLEAARDCMP</sequence>
<feature type="domain" description="Gfo/Idh/MocA-like oxidoreductase N-terminal" evidence="1">
    <location>
        <begin position="2"/>
        <end position="118"/>
    </location>
</feature>
<dbReference type="Pfam" id="PF01408">
    <property type="entry name" value="GFO_IDH_MocA"/>
    <property type="match status" value="1"/>
</dbReference>
<name>A0A061C5Y7_LACDL</name>
<dbReference type="SUPFAM" id="SSF55347">
    <property type="entry name" value="Glyceraldehyde-3-phosphate dehydrogenase-like, C-terminal domain"/>
    <property type="match status" value="1"/>
</dbReference>
<reference evidence="4 5" key="2">
    <citation type="submission" date="2021-12" db="EMBL/GenBank/DDBJ databases">
        <title>Antimicrobial susceptibility of Lactobacillus delbrueckii subsp. lactis obtained from milk products and other habitats.</title>
        <authorList>
            <person name="Shani N."/>
        </authorList>
    </citation>
    <scope>NUCLEOTIDE SEQUENCE [LARGE SCALE GENOMIC DNA]</scope>
    <source>
        <strain evidence="4 5">FAM 21755</strain>
    </source>
</reference>
<gene>
    <name evidence="3" type="ORF">DQL93_10455</name>
    <name evidence="4" type="ORF">LOB85_06205</name>
</gene>
<dbReference type="SUPFAM" id="SSF51735">
    <property type="entry name" value="NAD(P)-binding Rossmann-fold domains"/>
    <property type="match status" value="1"/>
</dbReference>
<evidence type="ECO:0000259" key="1">
    <source>
        <dbReference type="Pfam" id="PF01408"/>
    </source>
</evidence>
<dbReference type="EMBL" id="CP031023">
    <property type="protein sequence ID" value="AZA16837.1"/>
    <property type="molecule type" value="Genomic_DNA"/>
</dbReference>
<reference evidence="3" key="1">
    <citation type="submission" date="2018-07" db="EMBL/GenBank/DDBJ databases">
        <authorList>
            <person name="Somerville V."/>
        </authorList>
    </citation>
    <scope>NUCLEOTIDE SEQUENCE</scope>
    <source>
        <strain evidence="3">NWC_2_2</strain>
    </source>
</reference>
<dbReference type="Proteomes" id="UP001200334">
    <property type="component" value="Unassembled WGS sequence"/>
</dbReference>
<dbReference type="InterPro" id="IPR000683">
    <property type="entry name" value="Gfo/Idh/MocA-like_OxRdtase_N"/>
</dbReference>
<dbReference type="Gene3D" id="3.40.50.720">
    <property type="entry name" value="NAD(P)-binding Rossmann-like Domain"/>
    <property type="match status" value="1"/>
</dbReference>
<accession>A0A061C5Y7</accession>
<dbReference type="InterPro" id="IPR055170">
    <property type="entry name" value="GFO_IDH_MocA-like_dom"/>
</dbReference>
<dbReference type="PANTHER" id="PTHR43054">
    <property type="match status" value="1"/>
</dbReference>
<evidence type="ECO:0000313" key="5">
    <source>
        <dbReference type="Proteomes" id="UP001200334"/>
    </source>
</evidence>
<evidence type="ECO:0000259" key="2">
    <source>
        <dbReference type="Pfam" id="PF22725"/>
    </source>
</evidence>
<dbReference type="AlphaFoldDB" id="A0A061C5Y7"/>
<dbReference type="GO" id="GO:0000166">
    <property type="term" value="F:nucleotide binding"/>
    <property type="evidence" value="ECO:0007669"/>
    <property type="project" value="InterPro"/>
</dbReference>
<organism evidence="3">
    <name type="scientific">Lactobacillus delbrueckii subsp. lactis</name>
    <dbReference type="NCBI Taxonomy" id="29397"/>
    <lineage>
        <taxon>Bacteria</taxon>
        <taxon>Bacillati</taxon>
        <taxon>Bacillota</taxon>
        <taxon>Bacilli</taxon>
        <taxon>Lactobacillales</taxon>
        <taxon>Lactobacillaceae</taxon>
        <taxon>Lactobacillus</taxon>
    </lineage>
</organism>
<dbReference type="PANTHER" id="PTHR43054:SF1">
    <property type="entry name" value="SCYLLO-INOSITOL 2-DEHYDROGENASE (NADP(+)) IOLU"/>
    <property type="match status" value="1"/>
</dbReference>
<feature type="domain" description="GFO/IDH/MocA-like oxidoreductase" evidence="2">
    <location>
        <begin position="139"/>
        <end position="248"/>
    </location>
</feature>
<dbReference type="InterPro" id="IPR036291">
    <property type="entry name" value="NAD(P)-bd_dom_sf"/>
</dbReference>